<dbReference type="RefSeq" id="WP_148701203.1">
    <property type="nucleotide sequence ID" value="NZ_CP007174.1"/>
</dbReference>
<dbReference type="InterPro" id="IPR036388">
    <property type="entry name" value="WH-like_DNA-bd_sf"/>
</dbReference>
<dbReference type="InterPro" id="IPR000485">
    <property type="entry name" value="AsnC-type_HTH_dom"/>
</dbReference>
<dbReference type="KEGG" id="nev:NTE_02630"/>
<dbReference type="SMART" id="SM00344">
    <property type="entry name" value="HTH_ASNC"/>
    <property type="match status" value="1"/>
</dbReference>
<dbReference type="HOGENOM" id="CLU_091233_5_4_2"/>
<dbReference type="EMBL" id="CP007174">
    <property type="protein sequence ID" value="AIF84673.1"/>
    <property type="molecule type" value="Genomic_DNA"/>
</dbReference>
<evidence type="ECO:0000259" key="4">
    <source>
        <dbReference type="PROSITE" id="PS50956"/>
    </source>
</evidence>
<proteinExistence type="predicted"/>
<dbReference type="InterPro" id="IPR019888">
    <property type="entry name" value="Tscrpt_reg_AsnC-like"/>
</dbReference>
<dbReference type="PRINTS" id="PR00033">
    <property type="entry name" value="HTHASNC"/>
</dbReference>
<keyword evidence="6" id="KW-1185">Reference proteome</keyword>
<reference evidence="5 6" key="1">
    <citation type="journal article" date="2014" name="PLoS ONE">
        <title>Genome Sequence of Candidatus Nitrososphaera evergladensis from Group I.1b Enriched from Everglades Soil Reveals Novel Genomic Features of the Ammonia-Oxidizing Archaea.</title>
        <authorList>
            <person name="Zhalnina K.V."/>
            <person name="Dias R."/>
            <person name="Leonard M.T."/>
            <person name="Dorr de Quadros P."/>
            <person name="Camargo F.A."/>
            <person name="Drew J.C."/>
            <person name="Farmerie W.G."/>
            <person name="Daroub S.H."/>
            <person name="Triplett E.W."/>
        </authorList>
    </citation>
    <scope>NUCLEOTIDE SEQUENCE [LARGE SCALE GENOMIC DNA]</scope>
    <source>
        <strain evidence="5 6">SR1</strain>
    </source>
</reference>
<accession>A0A075MU46</accession>
<dbReference type="Pfam" id="PF01037">
    <property type="entry name" value="AsnC_trans_reg"/>
    <property type="match status" value="1"/>
</dbReference>
<evidence type="ECO:0000313" key="5">
    <source>
        <dbReference type="EMBL" id="AIF84673.1"/>
    </source>
</evidence>
<dbReference type="PROSITE" id="PS50956">
    <property type="entry name" value="HTH_ASNC_2"/>
    <property type="match status" value="1"/>
</dbReference>
<keyword evidence="2" id="KW-0238">DNA-binding</keyword>
<dbReference type="SUPFAM" id="SSF54909">
    <property type="entry name" value="Dimeric alpha+beta barrel"/>
    <property type="match status" value="1"/>
</dbReference>
<dbReference type="eggNOG" id="arCOG01580">
    <property type="taxonomic scope" value="Archaea"/>
</dbReference>
<dbReference type="GO" id="GO:0043565">
    <property type="term" value="F:sequence-specific DNA binding"/>
    <property type="evidence" value="ECO:0007669"/>
    <property type="project" value="InterPro"/>
</dbReference>
<gene>
    <name evidence="5" type="ORF">NTE_02630</name>
</gene>
<evidence type="ECO:0000313" key="6">
    <source>
        <dbReference type="Proteomes" id="UP000028194"/>
    </source>
</evidence>
<evidence type="ECO:0000256" key="3">
    <source>
        <dbReference type="ARBA" id="ARBA00023163"/>
    </source>
</evidence>
<dbReference type="GO" id="GO:0005829">
    <property type="term" value="C:cytosol"/>
    <property type="evidence" value="ECO:0007669"/>
    <property type="project" value="TreeGrafter"/>
</dbReference>
<organism evidence="5 6">
    <name type="scientific">Candidatus Nitrososphaera evergladensis SR1</name>
    <dbReference type="NCBI Taxonomy" id="1459636"/>
    <lineage>
        <taxon>Archaea</taxon>
        <taxon>Nitrososphaerota</taxon>
        <taxon>Nitrososphaeria</taxon>
        <taxon>Nitrososphaerales</taxon>
        <taxon>Nitrososphaeraceae</taxon>
        <taxon>Nitrososphaera</taxon>
    </lineage>
</organism>
<dbReference type="STRING" id="1459636.NTE_02630"/>
<dbReference type="SUPFAM" id="SSF46785">
    <property type="entry name" value="Winged helix' DNA-binding domain"/>
    <property type="match status" value="1"/>
</dbReference>
<sequence length="147" mass="16725">MDKTDVKILEKMLSDARMSYRKIAEEIGVSPPTVLARVEKLEKEGIVKSYSALLDHEKLGYDLTAIIDITAAKGKIIEIEKQIAKFPNVCAVYDITGLTDMTVIAKFRNRKELSNFVKKDLSLQYVERTNTHVVLITVKEDFRFVES</sequence>
<keyword evidence="3" id="KW-0804">Transcription</keyword>
<dbReference type="InterPro" id="IPR011991">
    <property type="entry name" value="ArsR-like_HTH"/>
</dbReference>
<protein>
    <submittedName>
        <fullName evidence="5">Transcriptional regulator, AsnC family</fullName>
    </submittedName>
</protein>
<evidence type="ECO:0000256" key="2">
    <source>
        <dbReference type="ARBA" id="ARBA00023125"/>
    </source>
</evidence>
<feature type="domain" description="HTH asnC-type" evidence="4">
    <location>
        <begin position="1"/>
        <end position="62"/>
    </location>
</feature>
<dbReference type="PANTHER" id="PTHR30154">
    <property type="entry name" value="LEUCINE-RESPONSIVE REGULATORY PROTEIN"/>
    <property type="match status" value="1"/>
</dbReference>
<evidence type="ECO:0000256" key="1">
    <source>
        <dbReference type="ARBA" id="ARBA00023015"/>
    </source>
</evidence>
<dbReference type="AlphaFoldDB" id="A0A075MU46"/>
<dbReference type="Proteomes" id="UP000028194">
    <property type="component" value="Chromosome"/>
</dbReference>
<dbReference type="Pfam" id="PF13412">
    <property type="entry name" value="HTH_24"/>
    <property type="match status" value="1"/>
</dbReference>
<dbReference type="CDD" id="cd00090">
    <property type="entry name" value="HTH_ARSR"/>
    <property type="match status" value="1"/>
</dbReference>
<dbReference type="OrthoDB" id="6762at2157"/>
<dbReference type="GO" id="GO:0043200">
    <property type="term" value="P:response to amino acid"/>
    <property type="evidence" value="ECO:0007669"/>
    <property type="project" value="TreeGrafter"/>
</dbReference>
<dbReference type="InterPro" id="IPR036390">
    <property type="entry name" value="WH_DNA-bd_sf"/>
</dbReference>
<keyword evidence="1" id="KW-0805">Transcription regulation</keyword>
<name>A0A075MU46_9ARCH</name>
<dbReference type="InterPro" id="IPR019887">
    <property type="entry name" value="Tscrpt_reg_AsnC/Lrp_C"/>
</dbReference>
<dbReference type="Gene3D" id="1.10.10.10">
    <property type="entry name" value="Winged helix-like DNA-binding domain superfamily/Winged helix DNA-binding domain"/>
    <property type="match status" value="1"/>
</dbReference>
<dbReference type="Gene3D" id="3.30.70.920">
    <property type="match status" value="1"/>
</dbReference>
<dbReference type="PANTHER" id="PTHR30154:SF34">
    <property type="entry name" value="TRANSCRIPTIONAL REGULATOR AZLB"/>
    <property type="match status" value="1"/>
</dbReference>
<dbReference type="InterPro" id="IPR011008">
    <property type="entry name" value="Dimeric_a/b-barrel"/>
</dbReference>
<dbReference type="GeneID" id="41598323"/>